<dbReference type="OrthoDB" id="3230070at2759"/>
<dbReference type="InterPro" id="IPR012337">
    <property type="entry name" value="RNaseH-like_sf"/>
</dbReference>
<dbReference type="GO" id="GO:0004523">
    <property type="term" value="F:RNA-DNA hybrid ribonuclease activity"/>
    <property type="evidence" value="ECO:0007669"/>
    <property type="project" value="InterPro"/>
</dbReference>
<keyword evidence="3" id="KW-1185">Reference proteome</keyword>
<dbReference type="eggNOG" id="ENOG502RRA1">
    <property type="taxonomic scope" value="Eukaryota"/>
</dbReference>
<evidence type="ECO:0000313" key="2">
    <source>
        <dbReference type="EMBL" id="EJD34284.1"/>
    </source>
</evidence>
<evidence type="ECO:0000313" key="3">
    <source>
        <dbReference type="Proteomes" id="UP000006514"/>
    </source>
</evidence>
<dbReference type="InParanoid" id="J0CV55"/>
<organism evidence="2 3">
    <name type="scientific">Auricularia subglabra (strain TFB-10046 / SS5)</name>
    <name type="common">White-rot fungus</name>
    <name type="synonym">Auricularia delicata (strain TFB10046)</name>
    <dbReference type="NCBI Taxonomy" id="717982"/>
    <lineage>
        <taxon>Eukaryota</taxon>
        <taxon>Fungi</taxon>
        <taxon>Dikarya</taxon>
        <taxon>Basidiomycota</taxon>
        <taxon>Agaricomycotina</taxon>
        <taxon>Agaricomycetes</taxon>
        <taxon>Auriculariales</taxon>
        <taxon>Auriculariaceae</taxon>
        <taxon>Auricularia</taxon>
    </lineage>
</organism>
<dbReference type="SUPFAM" id="SSF53098">
    <property type="entry name" value="Ribonuclease H-like"/>
    <property type="match status" value="1"/>
</dbReference>
<dbReference type="Gene3D" id="3.30.420.10">
    <property type="entry name" value="Ribonuclease H-like superfamily/Ribonuclease H"/>
    <property type="match status" value="1"/>
</dbReference>
<evidence type="ECO:0000259" key="1">
    <source>
        <dbReference type="PROSITE" id="PS50879"/>
    </source>
</evidence>
<name>J0CV55_AURST</name>
<feature type="domain" description="RNase H type-1" evidence="1">
    <location>
        <begin position="1"/>
        <end position="72"/>
    </location>
</feature>
<dbReference type="EMBL" id="JH687967">
    <property type="protein sequence ID" value="EJD34284.1"/>
    <property type="molecule type" value="Genomic_DNA"/>
</dbReference>
<dbReference type="GO" id="GO:0003676">
    <property type="term" value="F:nucleic acid binding"/>
    <property type="evidence" value="ECO:0007669"/>
    <property type="project" value="InterPro"/>
</dbReference>
<sequence>TRLYFFADNSSSVEAILQEHPGPSQEFSITFCERAHDFLAADASHEVTVSWVPSHIGIRGNERADQLAKQAA</sequence>
<dbReference type="Pfam" id="PF00075">
    <property type="entry name" value="RNase_H"/>
    <property type="match status" value="1"/>
</dbReference>
<gene>
    <name evidence="2" type="ORF">AURDEDRAFT_37261</name>
</gene>
<proteinExistence type="predicted"/>
<dbReference type="KEGG" id="adl:AURDEDRAFT_37261"/>
<dbReference type="InterPro" id="IPR036397">
    <property type="entry name" value="RNaseH_sf"/>
</dbReference>
<dbReference type="PROSITE" id="PS50879">
    <property type="entry name" value="RNASE_H_1"/>
    <property type="match status" value="1"/>
</dbReference>
<dbReference type="OMA" id="FCERAHD"/>
<dbReference type="Proteomes" id="UP000006514">
    <property type="component" value="Unassembled WGS sequence"/>
</dbReference>
<dbReference type="InterPro" id="IPR002156">
    <property type="entry name" value="RNaseH_domain"/>
</dbReference>
<protein>
    <recommendedName>
        <fullName evidence="1">RNase H type-1 domain-containing protein</fullName>
    </recommendedName>
</protein>
<feature type="non-terminal residue" evidence="2">
    <location>
        <position position="72"/>
    </location>
</feature>
<dbReference type="AlphaFoldDB" id="J0CV55"/>
<accession>J0CV55</accession>
<feature type="non-terminal residue" evidence="2">
    <location>
        <position position="1"/>
    </location>
</feature>
<reference evidence="3" key="1">
    <citation type="journal article" date="2012" name="Science">
        <title>The Paleozoic origin of enzymatic lignin decomposition reconstructed from 31 fungal genomes.</title>
        <authorList>
            <person name="Floudas D."/>
            <person name="Binder M."/>
            <person name="Riley R."/>
            <person name="Barry K."/>
            <person name="Blanchette R.A."/>
            <person name="Henrissat B."/>
            <person name="Martinez A.T."/>
            <person name="Otillar R."/>
            <person name="Spatafora J.W."/>
            <person name="Yadav J.S."/>
            <person name="Aerts A."/>
            <person name="Benoit I."/>
            <person name="Boyd A."/>
            <person name="Carlson A."/>
            <person name="Copeland A."/>
            <person name="Coutinho P.M."/>
            <person name="de Vries R.P."/>
            <person name="Ferreira P."/>
            <person name="Findley K."/>
            <person name="Foster B."/>
            <person name="Gaskell J."/>
            <person name="Glotzer D."/>
            <person name="Gorecki P."/>
            <person name="Heitman J."/>
            <person name="Hesse C."/>
            <person name="Hori C."/>
            <person name="Igarashi K."/>
            <person name="Jurgens J.A."/>
            <person name="Kallen N."/>
            <person name="Kersten P."/>
            <person name="Kohler A."/>
            <person name="Kuees U."/>
            <person name="Kumar T.K.A."/>
            <person name="Kuo A."/>
            <person name="LaButti K."/>
            <person name="Larrondo L.F."/>
            <person name="Lindquist E."/>
            <person name="Ling A."/>
            <person name="Lombard V."/>
            <person name="Lucas S."/>
            <person name="Lundell T."/>
            <person name="Martin R."/>
            <person name="McLaughlin D.J."/>
            <person name="Morgenstern I."/>
            <person name="Morin E."/>
            <person name="Murat C."/>
            <person name="Nagy L.G."/>
            <person name="Nolan M."/>
            <person name="Ohm R.A."/>
            <person name="Patyshakuliyeva A."/>
            <person name="Rokas A."/>
            <person name="Ruiz-Duenas F.J."/>
            <person name="Sabat G."/>
            <person name="Salamov A."/>
            <person name="Samejima M."/>
            <person name="Schmutz J."/>
            <person name="Slot J.C."/>
            <person name="St John F."/>
            <person name="Stenlid J."/>
            <person name="Sun H."/>
            <person name="Sun S."/>
            <person name="Syed K."/>
            <person name="Tsang A."/>
            <person name="Wiebenga A."/>
            <person name="Young D."/>
            <person name="Pisabarro A."/>
            <person name="Eastwood D.C."/>
            <person name="Martin F."/>
            <person name="Cullen D."/>
            <person name="Grigoriev I.V."/>
            <person name="Hibbett D.S."/>
        </authorList>
    </citation>
    <scope>NUCLEOTIDE SEQUENCE [LARGE SCALE GENOMIC DNA]</scope>
    <source>
        <strain evidence="3">TFB10046</strain>
    </source>
</reference>